<proteinExistence type="predicted"/>
<gene>
    <name evidence="5" type="ORF">g.21211</name>
</gene>
<keyword evidence="4" id="KW-0732">Signal</keyword>
<dbReference type="AlphaFoldDB" id="A0A1B6CHW6"/>
<dbReference type="Pfam" id="PF13855">
    <property type="entry name" value="LRR_8"/>
    <property type="match status" value="3"/>
</dbReference>
<dbReference type="GO" id="GO:0005615">
    <property type="term" value="C:extracellular space"/>
    <property type="evidence" value="ECO:0007669"/>
    <property type="project" value="TreeGrafter"/>
</dbReference>
<name>A0A1B6CHW6_9HEMI</name>
<dbReference type="Pfam" id="PF13306">
    <property type="entry name" value="LRR_5"/>
    <property type="match status" value="1"/>
</dbReference>
<evidence type="ECO:0000256" key="4">
    <source>
        <dbReference type="SAM" id="SignalP"/>
    </source>
</evidence>
<feature type="chain" id="PRO_5008580405" description="LRRCT domain-containing protein" evidence="4">
    <location>
        <begin position="17"/>
        <end position="765"/>
    </location>
</feature>
<dbReference type="InterPro" id="IPR003591">
    <property type="entry name" value="Leu-rich_rpt_typical-subtyp"/>
</dbReference>
<dbReference type="InterPro" id="IPR050333">
    <property type="entry name" value="SLRP"/>
</dbReference>
<dbReference type="SMART" id="SM00369">
    <property type="entry name" value="LRR_TYP"/>
    <property type="match status" value="14"/>
</dbReference>
<feature type="signal peptide" evidence="4">
    <location>
        <begin position="1"/>
        <end position="16"/>
    </location>
</feature>
<dbReference type="PANTHER" id="PTHR45712:SF22">
    <property type="entry name" value="INSULIN-LIKE GROWTH FACTOR-BINDING PROTEIN COMPLEX ACID LABILE SUBUNIT"/>
    <property type="match status" value="1"/>
</dbReference>
<dbReference type="Gene3D" id="3.80.10.10">
    <property type="entry name" value="Ribonuclease Inhibitor"/>
    <property type="match status" value="4"/>
</dbReference>
<dbReference type="SUPFAM" id="SSF52058">
    <property type="entry name" value="L domain-like"/>
    <property type="match status" value="2"/>
</dbReference>
<sequence>MGLLWGLLCLVALTSAEILEDLECPDDCDCHYFRVNWVTDCSESNLTSIPTLDEGLSLSVYFLNMNANNLTEINPFPPDIKIRTLQLAENGLTKIEKRTFAPLLYLLELDLSSNNITFIDSHAFTENPGLITLELQNNHFDPIEGPFLHARALINLDLRDCHISRLTPDFFINTTGINNLDLSGNPLRILEAGIFDPLMSLEHLKLNRCNLTHIAGTTFANIEHIRTLELSHNNLKGPVDWMMVLGHLGRLEQLDIRGSGIVNLPDNVFDNNTYLRQLILAENELVDLDVATTLGQNLKHLDFLDLSDCHLVGPLSENAFSNAAKLRILLLSGNKLFPATLSAALAHTTKLHKLSLKNCDLTRIPADTFHRLTSLQELDISRNPLNNAFTGLLTPLETLEHLDMGYSNLGRISKSTFSKMTSLKTLILSGNKLQSLESGLFQNLTHLVTLELNYCGLSRLNSTVFPDDFTYPDLEVLKLAGNPLTVPSSGSFLPRQLRRLHTLDLSFCNLTYIPRNALYSFGNITKLLLAGNNLAMFSASSLSFLNNLPLLEHLDLSLNKLTTMTPENLKENYYLKSLKLIGNPWQCDCNIVNMWYWASIHKGDLKTLIGSQTQPEDTTTSGTKRKKGLWCHFNEKSGGLKVLPNKRPGKRELVFNLNVTWARFVRESSCVWKSTDNSREVREVSEHLIGMGGPYSSMNYIQWSFSVVGGFIFIVLISWITVMLFSKKRKDISLMKTRVDIACNDDFDSTVLHTTHCHNIQRFPM</sequence>
<dbReference type="EMBL" id="GEDC01024269">
    <property type="protein sequence ID" value="JAS13029.1"/>
    <property type="molecule type" value="Transcribed_RNA"/>
</dbReference>
<evidence type="ECO:0000313" key="5">
    <source>
        <dbReference type="EMBL" id="JAS13029.1"/>
    </source>
</evidence>
<keyword evidence="3" id="KW-0812">Transmembrane</keyword>
<dbReference type="PROSITE" id="PS51450">
    <property type="entry name" value="LRR"/>
    <property type="match status" value="2"/>
</dbReference>
<organism evidence="5">
    <name type="scientific">Clastoptera arizonana</name>
    <name type="common">Arizona spittle bug</name>
    <dbReference type="NCBI Taxonomy" id="38151"/>
    <lineage>
        <taxon>Eukaryota</taxon>
        <taxon>Metazoa</taxon>
        <taxon>Ecdysozoa</taxon>
        <taxon>Arthropoda</taxon>
        <taxon>Hexapoda</taxon>
        <taxon>Insecta</taxon>
        <taxon>Pterygota</taxon>
        <taxon>Neoptera</taxon>
        <taxon>Paraneoptera</taxon>
        <taxon>Hemiptera</taxon>
        <taxon>Auchenorrhyncha</taxon>
        <taxon>Cercopoidea</taxon>
        <taxon>Clastopteridae</taxon>
        <taxon>Clastoptera</taxon>
    </lineage>
</organism>
<dbReference type="InterPro" id="IPR032675">
    <property type="entry name" value="LRR_dom_sf"/>
</dbReference>
<dbReference type="PANTHER" id="PTHR45712">
    <property type="entry name" value="AGAP008170-PA"/>
    <property type="match status" value="1"/>
</dbReference>
<evidence type="ECO:0000256" key="3">
    <source>
        <dbReference type="SAM" id="Phobius"/>
    </source>
</evidence>
<protein>
    <recommendedName>
        <fullName evidence="6">LRRCT domain-containing protein</fullName>
    </recommendedName>
</protein>
<feature type="transmembrane region" description="Helical" evidence="3">
    <location>
        <begin position="703"/>
        <end position="726"/>
    </location>
</feature>
<keyword evidence="3" id="KW-0472">Membrane</keyword>
<evidence type="ECO:0008006" key="6">
    <source>
        <dbReference type="Google" id="ProtNLM"/>
    </source>
</evidence>
<accession>A0A1B6CHW6</accession>
<evidence type="ECO:0000256" key="1">
    <source>
        <dbReference type="ARBA" id="ARBA00022614"/>
    </source>
</evidence>
<evidence type="ECO:0000256" key="2">
    <source>
        <dbReference type="ARBA" id="ARBA00022737"/>
    </source>
</evidence>
<keyword evidence="2" id="KW-0677">Repeat</keyword>
<dbReference type="InterPro" id="IPR026906">
    <property type="entry name" value="LRR_5"/>
</dbReference>
<keyword evidence="3" id="KW-1133">Transmembrane helix</keyword>
<reference evidence="5" key="1">
    <citation type="submission" date="2015-12" db="EMBL/GenBank/DDBJ databases">
        <title>De novo transcriptome assembly of four potential Pierce s Disease insect vectors from Arizona vineyards.</title>
        <authorList>
            <person name="Tassone E.E."/>
        </authorList>
    </citation>
    <scope>NUCLEOTIDE SEQUENCE</scope>
</reference>
<keyword evidence="1" id="KW-0433">Leucine-rich repeat</keyword>
<dbReference type="InterPro" id="IPR001611">
    <property type="entry name" value="Leu-rich_rpt"/>
</dbReference>